<evidence type="ECO:0000313" key="2">
    <source>
        <dbReference type="Proteomes" id="UP000308768"/>
    </source>
</evidence>
<proteinExistence type="predicted"/>
<sequence length="95" mass="10161">MENVPYNAAKSTEKVIRAGNSIRFAKVNKAFANDQGAAVGSKGVSIGKENAEHAQQLDTSNDAKRIKKTKSVAKANEGCAWDRLMAGLSEEGPKR</sequence>
<name>A0A4U0WWA7_9PEZI</name>
<protein>
    <submittedName>
        <fullName evidence="1">Uncharacterized protein</fullName>
    </submittedName>
</protein>
<keyword evidence="2" id="KW-1185">Reference proteome</keyword>
<organism evidence="1 2">
    <name type="scientific">Cryomyces minteri</name>
    <dbReference type="NCBI Taxonomy" id="331657"/>
    <lineage>
        <taxon>Eukaryota</taxon>
        <taxon>Fungi</taxon>
        <taxon>Dikarya</taxon>
        <taxon>Ascomycota</taxon>
        <taxon>Pezizomycotina</taxon>
        <taxon>Dothideomycetes</taxon>
        <taxon>Dothideomycetes incertae sedis</taxon>
        <taxon>Cryomyces</taxon>
    </lineage>
</organism>
<dbReference type="AlphaFoldDB" id="A0A4U0WWA7"/>
<reference evidence="1 2" key="1">
    <citation type="submission" date="2017-03" db="EMBL/GenBank/DDBJ databases">
        <title>Genomes of endolithic fungi from Antarctica.</title>
        <authorList>
            <person name="Coleine C."/>
            <person name="Masonjones S."/>
            <person name="Stajich J.E."/>
        </authorList>
    </citation>
    <scope>NUCLEOTIDE SEQUENCE [LARGE SCALE GENOMIC DNA]</scope>
    <source>
        <strain evidence="1 2">CCFEE 5187</strain>
    </source>
</reference>
<gene>
    <name evidence="1" type="ORF">B0A49_05958</name>
</gene>
<accession>A0A4U0WWA7</accession>
<dbReference type="EMBL" id="NAJN01000953">
    <property type="protein sequence ID" value="TKA67056.1"/>
    <property type="molecule type" value="Genomic_DNA"/>
</dbReference>
<comment type="caution">
    <text evidence="1">The sequence shown here is derived from an EMBL/GenBank/DDBJ whole genome shotgun (WGS) entry which is preliminary data.</text>
</comment>
<dbReference type="Proteomes" id="UP000308768">
    <property type="component" value="Unassembled WGS sequence"/>
</dbReference>
<evidence type="ECO:0000313" key="1">
    <source>
        <dbReference type="EMBL" id="TKA67056.1"/>
    </source>
</evidence>